<evidence type="ECO:0000313" key="2">
    <source>
        <dbReference type="EMBL" id="MFC7372568.1"/>
    </source>
</evidence>
<dbReference type="EMBL" id="JBHTCP010000044">
    <property type="protein sequence ID" value="MFC7372568.1"/>
    <property type="molecule type" value="Genomic_DNA"/>
</dbReference>
<evidence type="ECO:0000256" key="1">
    <source>
        <dbReference type="SAM" id="SignalP"/>
    </source>
</evidence>
<feature type="chain" id="PRO_5045576052" evidence="1">
    <location>
        <begin position="26"/>
        <end position="784"/>
    </location>
</feature>
<reference evidence="3" key="1">
    <citation type="journal article" date="2019" name="Int. J. Syst. Evol. Microbiol.">
        <title>The Global Catalogue of Microorganisms (GCM) 10K type strain sequencing project: providing services to taxonomists for standard genome sequencing and annotation.</title>
        <authorList>
            <consortium name="The Broad Institute Genomics Platform"/>
            <consortium name="The Broad Institute Genome Sequencing Center for Infectious Disease"/>
            <person name="Wu L."/>
            <person name="Ma J."/>
        </authorList>
    </citation>
    <scope>NUCLEOTIDE SEQUENCE [LARGE SCALE GENOMIC DNA]</scope>
    <source>
        <strain evidence="3">NBRC 106396</strain>
    </source>
</reference>
<keyword evidence="3" id="KW-1185">Reference proteome</keyword>
<proteinExistence type="predicted"/>
<evidence type="ECO:0000313" key="3">
    <source>
        <dbReference type="Proteomes" id="UP001596549"/>
    </source>
</evidence>
<dbReference type="Proteomes" id="UP001596549">
    <property type="component" value="Unassembled WGS sequence"/>
</dbReference>
<accession>A0ABW2NTI4</accession>
<organism evidence="2 3">
    <name type="scientific">Fictibacillus iocasae</name>
    <dbReference type="NCBI Taxonomy" id="2715437"/>
    <lineage>
        <taxon>Bacteria</taxon>
        <taxon>Bacillati</taxon>
        <taxon>Bacillota</taxon>
        <taxon>Bacilli</taxon>
        <taxon>Bacillales</taxon>
        <taxon>Fictibacillaceae</taxon>
        <taxon>Fictibacillus</taxon>
    </lineage>
</organism>
<name>A0ABW2NTI4_9BACL</name>
<protein>
    <submittedName>
        <fullName evidence="2">Carboxypeptidase-like regulatory domain-containing protein</fullName>
    </submittedName>
</protein>
<sequence>MVKKFYLVLLMVIIMSSFTIGNVNAAQTKNESNEAVQGMIKENGTPIKNSLVLIGEVGKKNWNHVVTDANGSFKAKLSDGDYVIKSVKEKNKSWYSANEKFTVNDSKIKGLKKGEINLSETKQLKKSLKQDINLKGVLKEGNKGLKADLVISKYGENEEGTYTVASKGNGSFSASLSDGNYMIVGIEVDGGFYRYEKRFTVADGKVLVDGEPKNNLSINIPVNKHAGIVKDSASSLSEATIVLEKRLLNEEYETELIETVVTNKKGEFSLRELADGEYEISVYHETYVAWKKENFKVVEGTVYVNGFDASVIEIVVPDINLKGTLQDDIQPITDANVNFEGETAEGEYVGFGTPVDSEGNFQYRLQDGKYKVVSIDEKSRSTLVNSPFEIRDGKLIQNGESSALNIHLPSVTFNGKLLEESGNALQGGVYVERVSEEGSTESYHAYTDETGIYSLRLKDGTYRVTGGHLNGEGEDLAFSTMFEIINGKLFVDGQEQSLLELKLPAVSVQGLVQDGDTPASNGYISVSSEDGTFYTWESLNPDGTFKMRLADGSYRINDIQLEDGTNASINQSFSIQDGKTYVNGQLQEVLKITVPPITLTGTITDSGNPISGDIYIMEMNDADSPLEARASANEEGKFHLRLPDGEYKVYTVYLHDGTTFSSGKEFSIVSGQLYENGELSQQLNIAVDPVTVTGTVKNGEEPVAEGSLYINSIDGNWIAGNPSLIQNGFYQKRLPDGEYLISMVEDYQQGIFNFDKKFSIIEGKMIVDGQEVNSLDINLQDGWQ</sequence>
<feature type="signal peptide" evidence="1">
    <location>
        <begin position="1"/>
        <end position="25"/>
    </location>
</feature>
<dbReference type="Gene3D" id="2.60.40.1120">
    <property type="entry name" value="Carboxypeptidase-like, regulatory domain"/>
    <property type="match status" value="1"/>
</dbReference>
<keyword evidence="1" id="KW-0732">Signal</keyword>
<comment type="caution">
    <text evidence="2">The sequence shown here is derived from an EMBL/GenBank/DDBJ whole genome shotgun (WGS) entry which is preliminary data.</text>
</comment>
<dbReference type="RefSeq" id="WP_379750149.1">
    <property type="nucleotide sequence ID" value="NZ_JBHTCP010000044.1"/>
</dbReference>
<gene>
    <name evidence="2" type="ORF">ACFQPF_12895</name>
</gene>